<dbReference type="AlphaFoldDB" id="Q97HI4"/>
<dbReference type="KEGG" id="cac:CA_C2027"/>
<dbReference type="STRING" id="272562.CA_C2027"/>
<dbReference type="HOGENOM" id="CLU_2988376_0_0_9"/>
<keyword evidence="2" id="KW-1185">Reference proteome</keyword>
<dbReference type="PATRIC" id="fig|272562.8.peg.2232"/>
<name>Q97HI4_CLOAB</name>
<proteinExistence type="predicted"/>
<sequence length="57" mass="6933">MFAVQKVYCYIYKDRIIFVGIIIDKHIFYFKKIKKVFINLFQALSVKKLELRNRGKC</sequence>
<reference evidence="1 2" key="1">
    <citation type="journal article" date="2001" name="J. Bacteriol.">
        <title>Genome sequence and comparative analysis of the solvent-producing bacterium Clostridium acetobutylicum.</title>
        <authorList>
            <person name="Nolling J."/>
            <person name="Breton G."/>
            <person name="Omelchenko M.V."/>
            <person name="Makarova K.S."/>
            <person name="Zeng Q."/>
            <person name="Gibson R."/>
            <person name="Lee H.M."/>
            <person name="Dubois J."/>
            <person name="Qiu D."/>
            <person name="Hitti J."/>
            <person name="Wolf Y.I."/>
            <person name="Tatusov R.L."/>
            <person name="Sabathe F."/>
            <person name="Doucette-Stamm L."/>
            <person name="Soucaille P."/>
            <person name="Daly M.J."/>
            <person name="Bennett G.N."/>
            <person name="Koonin E.V."/>
            <person name="Smith D.R."/>
        </authorList>
    </citation>
    <scope>NUCLEOTIDE SEQUENCE [LARGE SCALE GENOMIC DNA]</scope>
    <source>
        <strain evidence="2">ATCC 824 / DSM 792 / JCM 1419 / LMG 5710 / VKM B-1787</strain>
    </source>
</reference>
<protein>
    <submittedName>
        <fullName evidence="1">Uncharacterized protein</fullName>
    </submittedName>
</protein>
<dbReference type="EMBL" id="AE001437">
    <property type="protein sequence ID" value="AAK79986.1"/>
    <property type="molecule type" value="Genomic_DNA"/>
</dbReference>
<accession>Q97HI4</accession>
<organism evidence="1 2">
    <name type="scientific">Clostridium acetobutylicum (strain ATCC 824 / DSM 792 / JCM 1419 / IAM 19013 / LMG 5710 / NBRC 13948 / NRRL B-527 / VKM B-1787 / 2291 / W)</name>
    <dbReference type="NCBI Taxonomy" id="272562"/>
    <lineage>
        <taxon>Bacteria</taxon>
        <taxon>Bacillati</taxon>
        <taxon>Bacillota</taxon>
        <taxon>Clostridia</taxon>
        <taxon>Eubacteriales</taxon>
        <taxon>Clostridiaceae</taxon>
        <taxon>Clostridium</taxon>
    </lineage>
</organism>
<evidence type="ECO:0000313" key="1">
    <source>
        <dbReference type="EMBL" id="AAK79986.1"/>
    </source>
</evidence>
<evidence type="ECO:0000313" key="2">
    <source>
        <dbReference type="Proteomes" id="UP000000814"/>
    </source>
</evidence>
<dbReference type="Proteomes" id="UP000000814">
    <property type="component" value="Chromosome"/>
</dbReference>
<gene>
    <name evidence="1" type="ordered locus">CA_C2027</name>
</gene>
<dbReference type="PIR" id="G97149">
    <property type="entry name" value="G97149"/>
</dbReference>